<evidence type="ECO:0008006" key="3">
    <source>
        <dbReference type="Google" id="ProtNLM"/>
    </source>
</evidence>
<protein>
    <recommendedName>
        <fullName evidence="3">Reverse transcriptase</fullName>
    </recommendedName>
</protein>
<evidence type="ECO:0000313" key="2">
    <source>
        <dbReference type="Proteomes" id="UP001516400"/>
    </source>
</evidence>
<proteinExistence type="predicted"/>
<name>A0ABD2NK63_9CUCU</name>
<organism evidence="1 2">
    <name type="scientific">Cryptolaemus montrouzieri</name>
    <dbReference type="NCBI Taxonomy" id="559131"/>
    <lineage>
        <taxon>Eukaryota</taxon>
        <taxon>Metazoa</taxon>
        <taxon>Ecdysozoa</taxon>
        <taxon>Arthropoda</taxon>
        <taxon>Hexapoda</taxon>
        <taxon>Insecta</taxon>
        <taxon>Pterygota</taxon>
        <taxon>Neoptera</taxon>
        <taxon>Endopterygota</taxon>
        <taxon>Coleoptera</taxon>
        <taxon>Polyphaga</taxon>
        <taxon>Cucujiformia</taxon>
        <taxon>Coccinelloidea</taxon>
        <taxon>Coccinellidae</taxon>
        <taxon>Scymninae</taxon>
        <taxon>Scymnini</taxon>
        <taxon>Cryptolaemus</taxon>
    </lineage>
</organism>
<dbReference type="Proteomes" id="UP001516400">
    <property type="component" value="Unassembled WGS sequence"/>
</dbReference>
<gene>
    <name evidence="1" type="ORF">HHI36_016496</name>
</gene>
<keyword evidence="2" id="KW-1185">Reference proteome</keyword>
<accession>A0ABD2NK63</accession>
<dbReference type="EMBL" id="JABFTP020000124">
    <property type="protein sequence ID" value="KAL3278979.1"/>
    <property type="molecule type" value="Genomic_DNA"/>
</dbReference>
<comment type="caution">
    <text evidence="1">The sequence shown here is derived from an EMBL/GenBank/DDBJ whole genome shotgun (WGS) entry which is preliminary data.</text>
</comment>
<dbReference type="AlphaFoldDB" id="A0ABD2NK63"/>
<evidence type="ECO:0000313" key="1">
    <source>
        <dbReference type="EMBL" id="KAL3278979.1"/>
    </source>
</evidence>
<reference evidence="1 2" key="1">
    <citation type="journal article" date="2021" name="BMC Biol.">
        <title>Horizontally acquired antibacterial genes associated with adaptive radiation of ladybird beetles.</title>
        <authorList>
            <person name="Li H.S."/>
            <person name="Tang X.F."/>
            <person name="Huang Y.H."/>
            <person name="Xu Z.Y."/>
            <person name="Chen M.L."/>
            <person name="Du X.Y."/>
            <person name="Qiu B.Y."/>
            <person name="Chen P.T."/>
            <person name="Zhang W."/>
            <person name="Slipinski A."/>
            <person name="Escalona H.E."/>
            <person name="Waterhouse R.M."/>
            <person name="Zwick A."/>
            <person name="Pang H."/>
        </authorList>
    </citation>
    <scope>NUCLEOTIDE SEQUENCE [LARGE SCALE GENOMIC DNA]</scope>
    <source>
        <strain evidence="1">SYSU2018</strain>
    </source>
</reference>
<sequence>MALLDKLYQLPVKTLKKILAELFPLVARYHRRRQEACEVFEPFTEQELKRVVAAMKTRRAPGPDGISPEALKIAHEAIPEKILEIFNALLEKQEFPKN</sequence>